<dbReference type="Proteomes" id="UP000694419">
    <property type="component" value="Unplaced"/>
</dbReference>
<reference evidence="1" key="1">
    <citation type="submission" date="2025-08" db="UniProtKB">
        <authorList>
            <consortium name="Ensembl"/>
        </authorList>
    </citation>
    <scope>IDENTIFICATION</scope>
</reference>
<dbReference type="GO" id="GO:0007342">
    <property type="term" value="P:fusion of sperm to egg plasma membrane involved in single fertilization"/>
    <property type="evidence" value="ECO:0007669"/>
    <property type="project" value="InterPro"/>
</dbReference>
<proteinExistence type="predicted"/>
<protein>
    <submittedName>
        <fullName evidence="1">Uncharacterized protein</fullName>
    </submittedName>
</protein>
<reference evidence="1" key="2">
    <citation type="submission" date="2025-09" db="UniProtKB">
        <authorList>
            <consortium name="Ensembl"/>
        </authorList>
    </citation>
    <scope>IDENTIFICATION</scope>
</reference>
<evidence type="ECO:0000313" key="1">
    <source>
        <dbReference type="Ensembl" id="ENSCPGP00000007638.1"/>
    </source>
</evidence>
<sequence length="104" mass="11527">TASNALLLCSSVLLVKYRAKGEKFRAGLEQEESLCFPHPPPVTAWKQMEEIFVISSVGEGTEVIDMVQHDDSQRLRNSAVKDLQLDVALSLNTCSIVLFFLCVT</sequence>
<keyword evidence="2" id="KW-1185">Reference proteome</keyword>
<organism evidence="1 2">
    <name type="scientific">Calidris pygmaea</name>
    <name type="common">Spoon-billed sandpiper</name>
    <dbReference type="NCBI Taxonomy" id="425635"/>
    <lineage>
        <taxon>Eukaryota</taxon>
        <taxon>Metazoa</taxon>
        <taxon>Chordata</taxon>
        <taxon>Craniata</taxon>
        <taxon>Vertebrata</taxon>
        <taxon>Euteleostomi</taxon>
        <taxon>Archelosauria</taxon>
        <taxon>Archosauria</taxon>
        <taxon>Dinosauria</taxon>
        <taxon>Saurischia</taxon>
        <taxon>Theropoda</taxon>
        <taxon>Coelurosauria</taxon>
        <taxon>Aves</taxon>
        <taxon>Neognathae</taxon>
        <taxon>Neoaves</taxon>
        <taxon>Charadriiformes</taxon>
        <taxon>Scolopacidae</taxon>
        <taxon>Calidris</taxon>
    </lineage>
</organism>
<accession>A0A8C3JGR6</accession>
<dbReference type="Ensembl" id="ENSCPGT00000008395.1">
    <property type="protein sequence ID" value="ENSCPGP00000007638.1"/>
    <property type="gene ID" value="ENSCPGG00000005457.1"/>
</dbReference>
<evidence type="ECO:0000313" key="2">
    <source>
        <dbReference type="Proteomes" id="UP000694419"/>
    </source>
</evidence>
<dbReference type="AlphaFoldDB" id="A0A8C3JGR6"/>
<dbReference type="Pfam" id="PF15838">
    <property type="entry name" value="LLCFC1"/>
    <property type="match status" value="1"/>
</dbReference>
<dbReference type="InterPro" id="IPR031684">
    <property type="entry name" value="LLCFC1"/>
</dbReference>
<name>A0A8C3JGR6_9CHAR</name>